<sequence>MVIGVAASLVGRLADIMQKSGLYGYLAMGIGMFLEGSSLPFPGTLVLVLSGFFVKHYRLNPLIMLLLGSGAYTLAAFIPYYIGKHMNDFAHRRFEKTMDKHRDKILMVEEMFHKYGEIAVCLSRPTFLSNYFSYIAGMHSMRRSKFALYTFLGMTPWVMLMGYLGYQLGHNLDDIQRIVDSTGSLLGLVVGVPLIGVMIIQYMMKRNKKR</sequence>
<feature type="transmembrane region" description="Helical" evidence="7">
    <location>
        <begin position="185"/>
        <end position="204"/>
    </location>
</feature>
<accession>A0A841KTU2</accession>
<comment type="subcellular location">
    <subcellularLocation>
        <location evidence="1">Cell membrane</location>
        <topology evidence="1">Multi-pass membrane protein</topology>
    </subcellularLocation>
</comment>
<evidence type="ECO:0000313" key="10">
    <source>
        <dbReference type="Proteomes" id="UP000579281"/>
    </source>
</evidence>
<keyword evidence="3" id="KW-1003">Cell membrane</keyword>
<feature type="transmembrane region" description="Helical" evidence="7">
    <location>
        <begin position="62"/>
        <end position="83"/>
    </location>
</feature>
<dbReference type="PANTHER" id="PTHR42709:SF6">
    <property type="entry name" value="UNDECAPRENYL PHOSPHATE TRANSPORTER A"/>
    <property type="match status" value="1"/>
</dbReference>
<protein>
    <submittedName>
        <fullName evidence="9">Membrane protein DedA with SNARE-associated domain</fullName>
    </submittedName>
</protein>
<feature type="domain" description="VTT" evidence="8">
    <location>
        <begin position="41"/>
        <end position="167"/>
    </location>
</feature>
<comment type="similarity">
    <text evidence="2">Belongs to the DedA family.</text>
</comment>
<keyword evidence="6 7" id="KW-0472">Membrane</keyword>
<evidence type="ECO:0000256" key="4">
    <source>
        <dbReference type="ARBA" id="ARBA00022692"/>
    </source>
</evidence>
<organism evidence="9 10">
    <name type="scientific">Anaerosolibacter carboniphilus</name>
    <dbReference type="NCBI Taxonomy" id="1417629"/>
    <lineage>
        <taxon>Bacteria</taxon>
        <taxon>Bacillati</taxon>
        <taxon>Bacillota</taxon>
        <taxon>Clostridia</taxon>
        <taxon>Peptostreptococcales</taxon>
        <taxon>Thermotaleaceae</taxon>
        <taxon>Anaerosolibacter</taxon>
    </lineage>
</organism>
<feature type="transmembrane region" description="Helical" evidence="7">
    <location>
        <begin position="22"/>
        <end position="42"/>
    </location>
</feature>
<evidence type="ECO:0000256" key="5">
    <source>
        <dbReference type="ARBA" id="ARBA00022989"/>
    </source>
</evidence>
<name>A0A841KTU2_9FIRM</name>
<dbReference type="GO" id="GO:0005886">
    <property type="term" value="C:plasma membrane"/>
    <property type="evidence" value="ECO:0007669"/>
    <property type="project" value="UniProtKB-SubCell"/>
</dbReference>
<gene>
    <name evidence="9" type="ORF">HNQ80_002907</name>
</gene>
<evidence type="ECO:0000256" key="2">
    <source>
        <dbReference type="ARBA" id="ARBA00010792"/>
    </source>
</evidence>
<dbReference type="Proteomes" id="UP000579281">
    <property type="component" value="Unassembled WGS sequence"/>
</dbReference>
<reference evidence="9 10" key="1">
    <citation type="submission" date="2020-08" db="EMBL/GenBank/DDBJ databases">
        <title>Genomic Encyclopedia of Type Strains, Phase IV (KMG-IV): sequencing the most valuable type-strain genomes for metagenomic binning, comparative biology and taxonomic classification.</title>
        <authorList>
            <person name="Goeker M."/>
        </authorList>
    </citation>
    <scope>NUCLEOTIDE SEQUENCE [LARGE SCALE GENOMIC DNA]</scope>
    <source>
        <strain evidence="9 10">DSM 103526</strain>
    </source>
</reference>
<proteinExistence type="inferred from homology"/>
<evidence type="ECO:0000256" key="6">
    <source>
        <dbReference type="ARBA" id="ARBA00023136"/>
    </source>
</evidence>
<evidence type="ECO:0000256" key="3">
    <source>
        <dbReference type="ARBA" id="ARBA00022475"/>
    </source>
</evidence>
<dbReference type="EMBL" id="JACHEN010000017">
    <property type="protein sequence ID" value="MBB6216803.1"/>
    <property type="molecule type" value="Genomic_DNA"/>
</dbReference>
<evidence type="ECO:0000313" key="9">
    <source>
        <dbReference type="EMBL" id="MBB6216803.1"/>
    </source>
</evidence>
<comment type="caution">
    <text evidence="9">The sequence shown here is derived from an EMBL/GenBank/DDBJ whole genome shotgun (WGS) entry which is preliminary data.</text>
</comment>
<dbReference type="Pfam" id="PF09335">
    <property type="entry name" value="VTT_dom"/>
    <property type="match status" value="1"/>
</dbReference>
<evidence type="ECO:0000256" key="7">
    <source>
        <dbReference type="SAM" id="Phobius"/>
    </source>
</evidence>
<dbReference type="InterPro" id="IPR032816">
    <property type="entry name" value="VTT_dom"/>
</dbReference>
<feature type="transmembrane region" description="Helical" evidence="7">
    <location>
        <begin position="146"/>
        <end position="165"/>
    </location>
</feature>
<dbReference type="InterPro" id="IPR051311">
    <property type="entry name" value="DedA_domain"/>
</dbReference>
<evidence type="ECO:0000256" key="1">
    <source>
        <dbReference type="ARBA" id="ARBA00004651"/>
    </source>
</evidence>
<keyword evidence="10" id="KW-1185">Reference proteome</keyword>
<dbReference type="AlphaFoldDB" id="A0A841KTU2"/>
<keyword evidence="5 7" id="KW-1133">Transmembrane helix</keyword>
<dbReference type="PANTHER" id="PTHR42709">
    <property type="entry name" value="ALKALINE PHOSPHATASE LIKE PROTEIN"/>
    <property type="match status" value="1"/>
</dbReference>
<dbReference type="RefSeq" id="WP_184311325.1">
    <property type="nucleotide sequence ID" value="NZ_JACHEN010000017.1"/>
</dbReference>
<evidence type="ECO:0000259" key="8">
    <source>
        <dbReference type="Pfam" id="PF09335"/>
    </source>
</evidence>
<keyword evidence="4 7" id="KW-0812">Transmembrane</keyword>